<dbReference type="PANTHER" id="PTHR43490:SF136">
    <property type="entry name" value="SHORT-CHAIN DEHYDROGENASE_REDUCTASE"/>
    <property type="match status" value="1"/>
</dbReference>
<reference evidence="7" key="4">
    <citation type="submission" date="2015-04" db="UniProtKB">
        <authorList>
            <consortium name="EnsemblPlants"/>
        </authorList>
    </citation>
    <scope>IDENTIFICATION</scope>
    <source>
        <strain evidence="7">cv. Jemalong A17</strain>
    </source>
</reference>
<evidence type="ECO:0000256" key="3">
    <source>
        <dbReference type="ARBA" id="ARBA00023002"/>
    </source>
</evidence>
<dbReference type="PANTHER" id="PTHR43490">
    <property type="entry name" value="(+)-NEOMENTHOL DEHYDROGENASE"/>
    <property type="match status" value="1"/>
</dbReference>
<evidence type="ECO:0000256" key="1">
    <source>
        <dbReference type="ARBA" id="ARBA00006484"/>
    </source>
</evidence>
<accession>I3SGN5</accession>
<dbReference type="AlphaFoldDB" id="G7L3I3"/>
<evidence type="ECO:0000256" key="2">
    <source>
        <dbReference type="ARBA" id="ARBA00022857"/>
    </source>
</evidence>
<dbReference type="FunFam" id="3.40.50.720:FF:000312">
    <property type="entry name" value="(+)-neomenthol dehydrogenase"/>
    <property type="match status" value="1"/>
</dbReference>
<dbReference type="EMBL" id="CM001223">
    <property type="protein sequence ID" value="AES80103.2"/>
    <property type="molecule type" value="Genomic_DNA"/>
</dbReference>
<sequence>MLASNGVKVVLTARDEKKGNEAIQKLKQFGLSDQVMFHQLDVTDSASITSLVQFFKTQFGRLDILVNNAGVSGVNPYETVGSTVDWEKLTQTSDMAENCLRTNYYGVKETTDAFLPLLKLSNSSKIVNVSSQAALLKNIPNQWAKRVFDDIENLTEEKIDEVLKEFIKDFKEGSLENKGWPTIMSAYIISKAAMNSYTRILAKKYPNMCINCVCPGFVKTDINKNTGMLPVDQGAASVVRLALLPDDSPSGLFFIREEISNF</sequence>
<gene>
    <name evidence="7" type="primary">11427500</name>
    <name evidence="5" type="ordered locus">MTR_7g076660</name>
</gene>
<evidence type="ECO:0000313" key="6">
    <source>
        <dbReference type="EMBL" id="AFK39427.1"/>
    </source>
</evidence>
<name>G7L3I3_MEDTR</name>
<reference evidence="5 8" key="3">
    <citation type="journal article" date="2014" name="BMC Genomics">
        <title>An improved genome release (version Mt4.0) for the model legume Medicago truncatula.</title>
        <authorList>
            <person name="Tang H."/>
            <person name="Krishnakumar V."/>
            <person name="Bidwell S."/>
            <person name="Rosen B."/>
            <person name="Chan A."/>
            <person name="Zhou S."/>
            <person name="Gentzbittel L."/>
            <person name="Childs K.L."/>
            <person name="Yandell M."/>
            <person name="Gundlach H."/>
            <person name="Mayer K.F."/>
            <person name="Schwartz D.C."/>
            <person name="Town C.D."/>
        </authorList>
    </citation>
    <scope>GENOME REANNOTATION</scope>
    <source>
        <strain evidence="7 8">cv. Jemalong A17</strain>
    </source>
</reference>
<dbReference type="InterPro" id="IPR036291">
    <property type="entry name" value="NAD(P)-bd_dom_sf"/>
</dbReference>
<evidence type="ECO:0000313" key="7">
    <source>
        <dbReference type="EnsemblPlants" id="AES80103"/>
    </source>
</evidence>
<comment type="similarity">
    <text evidence="1 4">Belongs to the short-chain dehydrogenases/reductases (SDR) family.</text>
</comment>
<dbReference type="Proteomes" id="UP000002051">
    <property type="component" value="Unassembled WGS sequence"/>
</dbReference>
<evidence type="ECO:0000256" key="4">
    <source>
        <dbReference type="RuleBase" id="RU000363"/>
    </source>
</evidence>
<reference evidence="5 8" key="1">
    <citation type="journal article" date="2011" name="Nature">
        <title>The Medicago genome provides insight into the evolution of rhizobial symbioses.</title>
        <authorList>
            <person name="Young N.D."/>
            <person name="Debelle F."/>
            <person name="Oldroyd G.E."/>
            <person name="Geurts R."/>
            <person name="Cannon S.B."/>
            <person name="Udvardi M.K."/>
            <person name="Benedito V.A."/>
            <person name="Mayer K.F."/>
            <person name="Gouzy J."/>
            <person name="Schoof H."/>
            <person name="Van de Peer Y."/>
            <person name="Proost S."/>
            <person name="Cook D.R."/>
            <person name="Meyers B.C."/>
            <person name="Spannagl M."/>
            <person name="Cheung F."/>
            <person name="De Mita S."/>
            <person name="Krishnakumar V."/>
            <person name="Gundlach H."/>
            <person name="Zhou S."/>
            <person name="Mudge J."/>
            <person name="Bharti A.K."/>
            <person name="Murray J.D."/>
            <person name="Naoumkina M.A."/>
            <person name="Rosen B."/>
            <person name="Silverstein K.A."/>
            <person name="Tang H."/>
            <person name="Rombauts S."/>
            <person name="Zhao P.X."/>
            <person name="Zhou P."/>
            <person name="Barbe V."/>
            <person name="Bardou P."/>
            <person name="Bechner M."/>
            <person name="Bellec A."/>
            <person name="Berger A."/>
            <person name="Berges H."/>
            <person name="Bidwell S."/>
            <person name="Bisseling T."/>
            <person name="Choisne N."/>
            <person name="Couloux A."/>
            <person name="Denny R."/>
            <person name="Deshpande S."/>
            <person name="Dai X."/>
            <person name="Doyle J.J."/>
            <person name="Dudez A.M."/>
            <person name="Farmer A.D."/>
            <person name="Fouteau S."/>
            <person name="Franken C."/>
            <person name="Gibelin C."/>
            <person name="Gish J."/>
            <person name="Goldstein S."/>
            <person name="Gonzalez A.J."/>
            <person name="Green P.J."/>
            <person name="Hallab A."/>
            <person name="Hartog M."/>
            <person name="Hua A."/>
            <person name="Humphray S.J."/>
            <person name="Jeong D.H."/>
            <person name="Jing Y."/>
            <person name="Jocker A."/>
            <person name="Kenton S.M."/>
            <person name="Kim D.J."/>
            <person name="Klee K."/>
            <person name="Lai H."/>
            <person name="Lang C."/>
            <person name="Lin S."/>
            <person name="Macmil S.L."/>
            <person name="Magdelenat G."/>
            <person name="Matthews L."/>
            <person name="McCorrison J."/>
            <person name="Monaghan E.L."/>
            <person name="Mun J.H."/>
            <person name="Najar F.Z."/>
            <person name="Nicholson C."/>
            <person name="Noirot C."/>
            <person name="O'Bleness M."/>
            <person name="Paule C.R."/>
            <person name="Poulain J."/>
            <person name="Prion F."/>
            <person name="Qin B."/>
            <person name="Qu C."/>
            <person name="Retzel E.F."/>
            <person name="Riddle C."/>
            <person name="Sallet E."/>
            <person name="Samain S."/>
            <person name="Samson N."/>
            <person name="Sanders I."/>
            <person name="Saurat O."/>
            <person name="Scarpelli C."/>
            <person name="Schiex T."/>
            <person name="Segurens B."/>
            <person name="Severin A.J."/>
            <person name="Sherrier D.J."/>
            <person name="Shi R."/>
            <person name="Sims S."/>
            <person name="Singer S.R."/>
            <person name="Sinharoy S."/>
            <person name="Sterck L."/>
            <person name="Viollet A."/>
            <person name="Wang B.B."/>
            <person name="Wang K."/>
            <person name="Wang M."/>
            <person name="Wang X."/>
            <person name="Warfsmann J."/>
            <person name="Weissenbach J."/>
            <person name="White D.D."/>
            <person name="White J.D."/>
            <person name="Wiley G.B."/>
            <person name="Wincker P."/>
            <person name="Xing Y."/>
            <person name="Yang L."/>
            <person name="Yao Z."/>
            <person name="Ying F."/>
            <person name="Zhai J."/>
            <person name="Zhou L."/>
            <person name="Zuber A."/>
            <person name="Denarie J."/>
            <person name="Dixon R.A."/>
            <person name="May G.D."/>
            <person name="Schwartz D.C."/>
            <person name="Rogers J."/>
            <person name="Quetier F."/>
            <person name="Town C.D."/>
            <person name="Roe B.A."/>
        </authorList>
    </citation>
    <scope>NUCLEOTIDE SEQUENCE [LARGE SCALE GENOMIC DNA]</scope>
    <source>
        <strain evidence="5">A17</strain>
        <strain evidence="7 8">cv. Jemalong A17</strain>
    </source>
</reference>
<dbReference type="EMBL" id="BT139632">
    <property type="protein sequence ID" value="AFK39427.1"/>
    <property type="molecule type" value="mRNA"/>
</dbReference>
<dbReference type="EnsemblPlants" id="AES80103">
    <property type="protein sequence ID" value="AES80103"/>
    <property type="gene ID" value="MTR_7g076660"/>
</dbReference>
<dbReference type="PRINTS" id="PR00081">
    <property type="entry name" value="GDHRDH"/>
</dbReference>
<dbReference type="PRINTS" id="PR00080">
    <property type="entry name" value="SDRFAMILY"/>
</dbReference>
<dbReference type="Pfam" id="PF00106">
    <property type="entry name" value="adh_short"/>
    <property type="match status" value="2"/>
</dbReference>
<accession>G7L3I3</accession>
<organism evidence="5 8">
    <name type="scientific">Medicago truncatula</name>
    <name type="common">Barrel medic</name>
    <name type="synonym">Medicago tribuloides</name>
    <dbReference type="NCBI Taxonomy" id="3880"/>
    <lineage>
        <taxon>Eukaryota</taxon>
        <taxon>Viridiplantae</taxon>
        <taxon>Streptophyta</taxon>
        <taxon>Embryophyta</taxon>
        <taxon>Tracheophyta</taxon>
        <taxon>Spermatophyta</taxon>
        <taxon>Magnoliopsida</taxon>
        <taxon>eudicotyledons</taxon>
        <taxon>Gunneridae</taxon>
        <taxon>Pentapetalae</taxon>
        <taxon>rosids</taxon>
        <taxon>fabids</taxon>
        <taxon>Fabales</taxon>
        <taxon>Fabaceae</taxon>
        <taxon>Papilionoideae</taxon>
        <taxon>50 kb inversion clade</taxon>
        <taxon>NPAAA clade</taxon>
        <taxon>Hologalegina</taxon>
        <taxon>IRL clade</taxon>
        <taxon>Trifolieae</taxon>
        <taxon>Medicago</taxon>
    </lineage>
</organism>
<keyword evidence="2" id="KW-0521">NADP</keyword>
<dbReference type="GO" id="GO:0016491">
    <property type="term" value="F:oxidoreductase activity"/>
    <property type="evidence" value="ECO:0007669"/>
    <property type="project" value="UniProtKB-KW"/>
</dbReference>
<dbReference type="ExpressionAtlas" id="G7L3I3">
    <property type="expression patterns" value="differential"/>
</dbReference>
<protein>
    <submittedName>
        <fullName evidence="5">NAD(P)-binding rossmann-fold protein</fullName>
    </submittedName>
</protein>
<proteinExistence type="evidence at transcript level"/>
<dbReference type="OrthoDB" id="1933717at2759"/>
<evidence type="ECO:0000313" key="5">
    <source>
        <dbReference type="EMBL" id="AES80103.2"/>
    </source>
</evidence>
<dbReference type="SUPFAM" id="SSF51735">
    <property type="entry name" value="NAD(P)-binding Rossmann-fold domains"/>
    <property type="match status" value="1"/>
</dbReference>
<accession>A0A0C3W903</accession>
<evidence type="ECO:0000313" key="8">
    <source>
        <dbReference type="Proteomes" id="UP000002051"/>
    </source>
</evidence>
<dbReference type="Gene3D" id="3.40.50.720">
    <property type="entry name" value="NAD(P)-binding Rossmann-like Domain"/>
    <property type="match status" value="1"/>
</dbReference>
<keyword evidence="8" id="KW-1185">Reference proteome</keyword>
<dbReference type="InterPro" id="IPR002347">
    <property type="entry name" value="SDR_fam"/>
</dbReference>
<reference evidence="6" key="2">
    <citation type="submission" date="2012-05" db="EMBL/GenBank/DDBJ databases">
        <authorList>
            <person name="Krishnakumar V."/>
            <person name="Cheung F."/>
            <person name="Xiao Y."/>
            <person name="Chan A."/>
            <person name="Moskal W.A."/>
            <person name="Town C.D."/>
        </authorList>
    </citation>
    <scope>NUCLEOTIDE SEQUENCE</scope>
</reference>
<keyword evidence="3" id="KW-0560">Oxidoreductase</keyword>